<dbReference type="Proteomes" id="UP000887581">
    <property type="component" value="Unplaced"/>
</dbReference>
<dbReference type="Pfam" id="PF01581">
    <property type="entry name" value="FARP"/>
    <property type="match status" value="3"/>
</dbReference>
<keyword evidence="10" id="KW-0479">Metal-binding</keyword>
<keyword evidence="10" id="KW-0862">Zinc</keyword>
<evidence type="ECO:0000256" key="5">
    <source>
        <dbReference type="ARBA" id="ARBA00022685"/>
    </source>
</evidence>
<keyword evidence="4" id="KW-0723">Serine/threonine-protein kinase</keyword>
<dbReference type="Pfam" id="PF07714">
    <property type="entry name" value="PK_Tyr_Ser-Thr"/>
    <property type="match status" value="1"/>
</dbReference>
<evidence type="ECO:0000256" key="4">
    <source>
        <dbReference type="ARBA" id="ARBA00022527"/>
    </source>
</evidence>
<dbReference type="InterPro" id="IPR000719">
    <property type="entry name" value="Prot_kinase_dom"/>
</dbReference>
<keyword evidence="7" id="KW-0027">Amidation</keyword>
<dbReference type="GO" id="GO:0005524">
    <property type="term" value="F:ATP binding"/>
    <property type="evidence" value="ECO:0007669"/>
    <property type="project" value="UniProtKB-UniRule"/>
</dbReference>
<comment type="subcellular location">
    <subcellularLocation>
        <location evidence="1">Secreted</location>
    </subcellularLocation>
</comment>
<dbReference type="InterPro" id="IPR011009">
    <property type="entry name" value="Kinase-like_dom_sf"/>
</dbReference>
<evidence type="ECO:0000256" key="11">
    <source>
        <dbReference type="PROSITE-ProRule" id="PRU10141"/>
    </source>
</evidence>
<dbReference type="PROSITE" id="PS50157">
    <property type="entry name" value="ZINC_FINGER_C2H2_2"/>
    <property type="match status" value="1"/>
</dbReference>
<organism evidence="14 15">
    <name type="scientific">Setaria digitata</name>
    <dbReference type="NCBI Taxonomy" id="48799"/>
    <lineage>
        <taxon>Eukaryota</taxon>
        <taxon>Metazoa</taxon>
        <taxon>Ecdysozoa</taxon>
        <taxon>Nematoda</taxon>
        <taxon>Chromadorea</taxon>
        <taxon>Rhabditida</taxon>
        <taxon>Spirurina</taxon>
        <taxon>Spiruromorpha</taxon>
        <taxon>Filarioidea</taxon>
        <taxon>Setariidae</taxon>
        <taxon>Setaria</taxon>
    </lineage>
</organism>
<evidence type="ECO:0000259" key="13">
    <source>
        <dbReference type="PROSITE" id="PS50157"/>
    </source>
</evidence>
<dbReference type="InterPro" id="IPR008271">
    <property type="entry name" value="Ser/Thr_kinase_AS"/>
</dbReference>
<dbReference type="PROSITE" id="PS00107">
    <property type="entry name" value="PROTEIN_KINASE_ATP"/>
    <property type="match status" value="1"/>
</dbReference>
<dbReference type="PANTHER" id="PTHR48006:SF84">
    <property type="entry name" value="REPEAT TRANSMEMBRANE PROTEIN KINASE, PUTATIVE, EXPRESSED-RELATED"/>
    <property type="match status" value="1"/>
</dbReference>
<dbReference type="PROSITE" id="PS50011">
    <property type="entry name" value="PROTEIN_KINASE_DOM"/>
    <property type="match status" value="1"/>
</dbReference>
<keyword evidence="4" id="KW-0808">Transferase</keyword>
<comment type="similarity">
    <text evidence="2">Belongs to the FARP (FMRFamide related peptide) family.</text>
</comment>
<dbReference type="WBParaSite" id="sdigi.contig10.g1084.t1">
    <property type="protein sequence ID" value="sdigi.contig10.g1084.t1"/>
    <property type="gene ID" value="sdigi.contig10.g1084"/>
</dbReference>
<feature type="binding site" evidence="11">
    <location>
        <position position="289"/>
    </location>
    <ligand>
        <name>ATP</name>
        <dbReference type="ChEBI" id="CHEBI:30616"/>
    </ligand>
</feature>
<keyword evidence="10" id="KW-0863">Zinc-finger</keyword>
<dbReference type="SUPFAM" id="SSF47986">
    <property type="entry name" value="DEATH domain"/>
    <property type="match status" value="1"/>
</dbReference>
<keyword evidence="14" id="KW-1185">Reference proteome</keyword>
<keyword evidence="5" id="KW-0165">Cleavage on pair of basic residues</keyword>
<sequence length="920" mass="105223">MRSSYLLHVYLGRATDPNFLRFGKSAEPNFLRFGKHIEVNEPNFLRFGRNNSFQSNREYNERFNRQDRKPNFLRFVSAASNDPPGVKRCLKWSKPLTVPIATHSIIKPFTKLNDEIAVKGCRLEGMYVYLLPFAIRKQLAAILDTDNAWELLAFVMPDIGNADVRACREAGFFESPTENLLAIWGSKGNKIIQLYNCLGRVKLNSDGITRYFEEASLLKYFSNVRWLDAKTNNRTESDMIYKTLQNTPCIKYEDIVSITNSFSSSNILGSGGYGTVYRGIWEQTEVAVKCIQATNEYGAEVIFSKEQLRQSLQELKTLSKYRHDNILPLYAYSLDGPQPCLLYQYMANGSLFDCLFKKKHMVLTWFQRISIMIGCARALHYLHSVAENPIIHGDVKSANILLDKYLEPKLGDFGLCRDNFSKEDWKNDGFVIASHIKGTLAYLPEEFLTKRIVSTKLDVYSYGVVLLEVATGLKPHVMRRNPQNIVEYVMDHGRCGKPENILADRHCNFTNVSYEKVVTVVGWLSWYFDLGLKQHSDSVVTIIFIKFIVMDFETSEQNASNCLEMRMTEDELREGTPTAFCEICSRTFANKNAFHLHQVKTHNLVRGEADSALFHRKRVASEAERHYFCPIANCRYNSGRFFNAYKLLRQHFLKVHGERRFRCDTCKIARFSLQRDLLYHQRKRCPLKEGMLSSSFLCHSSKSPTLARVKSNYLEAEGKKSLTKNHDQNVVCAASENKTTNIIISLNVVQASRTPSFREIYPKPNAIYIDLIVILQSASITVRSNFFGFYCKGSAFRATKSSQTDHVKYCDRSVMCHAGSQTMQCSTCELSTPVLHEYNDFHCQTHIASGVEFGTQIYPGDVVGNGLNIKHSKTHSDFEFEDIWRHIETQTSTFSGNDALTQTAIDFMDSASMTDWDLLI</sequence>
<dbReference type="GO" id="GO:0008270">
    <property type="term" value="F:zinc ion binding"/>
    <property type="evidence" value="ECO:0007669"/>
    <property type="project" value="UniProtKB-KW"/>
</dbReference>
<evidence type="ECO:0000256" key="9">
    <source>
        <dbReference type="ARBA" id="ARBA00023320"/>
    </source>
</evidence>
<dbReference type="PANTHER" id="PTHR48006">
    <property type="entry name" value="LEUCINE-RICH REPEAT-CONTAINING PROTEIN DDB_G0281931-RELATED"/>
    <property type="match status" value="1"/>
</dbReference>
<dbReference type="InterPro" id="IPR051824">
    <property type="entry name" value="LRR_Rcpt-Like_S/T_Kinase"/>
</dbReference>
<accession>A0A915PC98</accession>
<evidence type="ECO:0000313" key="14">
    <source>
        <dbReference type="Proteomes" id="UP000887581"/>
    </source>
</evidence>
<feature type="domain" description="C2H2-type" evidence="13">
    <location>
        <begin position="579"/>
        <end position="607"/>
    </location>
</feature>
<evidence type="ECO:0000256" key="6">
    <source>
        <dbReference type="ARBA" id="ARBA00022741"/>
    </source>
</evidence>
<proteinExistence type="inferred from homology"/>
<dbReference type="InterPro" id="IPR011029">
    <property type="entry name" value="DEATH-like_dom_sf"/>
</dbReference>
<keyword evidence="3" id="KW-0964">Secreted</keyword>
<name>A0A915PC98_9BILA</name>
<dbReference type="GO" id="GO:0005576">
    <property type="term" value="C:extracellular region"/>
    <property type="evidence" value="ECO:0007669"/>
    <property type="project" value="UniProtKB-SubCell"/>
</dbReference>
<keyword evidence="9" id="KW-0527">Neuropeptide</keyword>
<dbReference type="InterPro" id="IPR013087">
    <property type="entry name" value="Znf_C2H2_type"/>
</dbReference>
<dbReference type="SMART" id="SM00355">
    <property type="entry name" value="ZnF_C2H2"/>
    <property type="match status" value="3"/>
</dbReference>
<protein>
    <submittedName>
        <fullName evidence="15">Protein kinase domain-containing protein</fullName>
    </submittedName>
</protein>
<evidence type="ECO:0000313" key="15">
    <source>
        <dbReference type="WBParaSite" id="sdigi.contig10.g1084.t1"/>
    </source>
</evidence>
<dbReference type="InterPro" id="IPR002544">
    <property type="entry name" value="FMRFamid-related_peptide-like"/>
</dbReference>
<dbReference type="GO" id="GO:0004672">
    <property type="term" value="F:protein kinase activity"/>
    <property type="evidence" value="ECO:0007669"/>
    <property type="project" value="InterPro"/>
</dbReference>
<evidence type="ECO:0000256" key="3">
    <source>
        <dbReference type="ARBA" id="ARBA00022525"/>
    </source>
</evidence>
<keyword evidence="4" id="KW-0418">Kinase</keyword>
<dbReference type="GO" id="GO:0007218">
    <property type="term" value="P:neuropeptide signaling pathway"/>
    <property type="evidence" value="ECO:0007669"/>
    <property type="project" value="UniProtKB-KW"/>
</dbReference>
<dbReference type="PROSITE" id="PS00108">
    <property type="entry name" value="PROTEIN_KINASE_ST"/>
    <property type="match status" value="1"/>
</dbReference>
<evidence type="ECO:0000256" key="2">
    <source>
        <dbReference type="ARBA" id="ARBA00006356"/>
    </source>
</evidence>
<evidence type="ECO:0000259" key="12">
    <source>
        <dbReference type="PROSITE" id="PS50011"/>
    </source>
</evidence>
<feature type="domain" description="Protein kinase" evidence="12">
    <location>
        <begin position="262"/>
        <end position="572"/>
    </location>
</feature>
<evidence type="ECO:0000256" key="8">
    <source>
        <dbReference type="ARBA" id="ARBA00022840"/>
    </source>
</evidence>
<keyword evidence="8 11" id="KW-0067">ATP-binding</keyword>
<dbReference type="InterPro" id="IPR017441">
    <property type="entry name" value="Protein_kinase_ATP_BS"/>
</dbReference>
<reference evidence="15" key="1">
    <citation type="submission" date="2022-11" db="UniProtKB">
        <authorList>
            <consortium name="WormBaseParasite"/>
        </authorList>
    </citation>
    <scope>IDENTIFICATION</scope>
</reference>
<dbReference type="AlphaFoldDB" id="A0A915PC98"/>
<keyword evidence="6 11" id="KW-0547">Nucleotide-binding</keyword>
<evidence type="ECO:0000256" key="10">
    <source>
        <dbReference type="PROSITE-ProRule" id="PRU00042"/>
    </source>
</evidence>
<dbReference type="InterPro" id="IPR001245">
    <property type="entry name" value="Ser-Thr/Tyr_kinase_cat_dom"/>
</dbReference>
<dbReference type="SMART" id="SM00220">
    <property type="entry name" value="S_TKc"/>
    <property type="match status" value="1"/>
</dbReference>
<dbReference type="Gene3D" id="1.10.533.10">
    <property type="entry name" value="Death Domain, Fas"/>
    <property type="match status" value="1"/>
</dbReference>
<dbReference type="Gene3D" id="3.30.200.20">
    <property type="entry name" value="Phosphorylase Kinase, domain 1"/>
    <property type="match status" value="1"/>
</dbReference>
<evidence type="ECO:0000256" key="7">
    <source>
        <dbReference type="ARBA" id="ARBA00022815"/>
    </source>
</evidence>
<evidence type="ECO:0000256" key="1">
    <source>
        <dbReference type="ARBA" id="ARBA00004613"/>
    </source>
</evidence>
<dbReference type="SUPFAM" id="SSF56112">
    <property type="entry name" value="Protein kinase-like (PK-like)"/>
    <property type="match status" value="1"/>
</dbReference>
<dbReference type="Gene3D" id="1.10.510.10">
    <property type="entry name" value="Transferase(Phosphotransferase) domain 1"/>
    <property type="match status" value="1"/>
</dbReference>
<dbReference type="PROSITE" id="PS00028">
    <property type="entry name" value="ZINC_FINGER_C2H2_1"/>
    <property type="match status" value="1"/>
</dbReference>